<evidence type="ECO:0000256" key="1">
    <source>
        <dbReference type="SAM" id="MobiDB-lite"/>
    </source>
</evidence>
<evidence type="ECO:0000259" key="2">
    <source>
        <dbReference type="SMART" id="SM00228"/>
    </source>
</evidence>
<dbReference type="SUPFAM" id="SSF159501">
    <property type="entry name" value="EreA/ChaN-like"/>
    <property type="match status" value="1"/>
</dbReference>
<dbReference type="CDD" id="cd14727">
    <property type="entry name" value="ChanN-like"/>
    <property type="match status" value="1"/>
</dbReference>
<dbReference type="EMBL" id="SLZW01000005">
    <property type="protein sequence ID" value="TCS62509.1"/>
    <property type="molecule type" value="Genomic_DNA"/>
</dbReference>
<protein>
    <submittedName>
        <fullName evidence="3">Putative iron-regulated protein</fullName>
    </submittedName>
</protein>
<accession>A0A4R3J980</accession>
<dbReference type="SUPFAM" id="SSF50156">
    <property type="entry name" value="PDZ domain-like"/>
    <property type="match status" value="1"/>
</dbReference>
<gene>
    <name evidence="3" type="ORF">EDD55_10554</name>
</gene>
<dbReference type="OrthoDB" id="9795827at2"/>
<dbReference type="Proteomes" id="UP000295304">
    <property type="component" value="Unassembled WGS sequence"/>
</dbReference>
<dbReference type="InterPro" id="IPR007314">
    <property type="entry name" value="Cofac_haem-bd_dom"/>
</dbReference>
<dbReference type="Gene3D" id="3.40.50.11550">
    <property type="match status" value="1"/>
</dbReference>
<evidence type="ECO:0000313" key="3">
    <source>
        <dbReference type="EMBL" id="TCS62509.1"/>
    </source>
</evidence>
<name>A0A4R3J980_9PROT</name>
<comment type="caution">
    <text evidence="3">The sequence shown here is derived from an EMBL/GenBank/DDBJ whole genome shotgun (WGS) entry which is preliminary data.</text>
</comment>
<feature type="region of interest" description="Disordered" evidence="1">
    <location>
        <begin position="225"/>
        <end position="248"/>
    </location>
</feature>
<feature type="domain" description="PDZ" evidence="2">
    <location>
        <begin position="350"/>
        <end position="424"/>
    </location>
</feature>
<dbReference type="AlphaFoldDB" id="A0A4R3J980"/>
<keyword evidence="4" id="KW-1185">Reference proteome</keyword>
<dbReference type="Gene3D" id="2.30.42.10">
    <property type="match status" value="1"/>
</dbReference>
<sequence>MPQKKRVFSFAARSPIAAAIAGAPSWVGRAVGGALLFILALPGVAPAHGEAVKDVSCVPPARWMSPTTGNVIEETKLIGAMAQESVVLLGETHDNRDHHRWQLYTMAALYAVHPDMVIAFEAFPRRVQPVLDRWVHGDLSESAFLRRSEWNTVWRFDPSLYMPLFQFARMHRIPMVAMNVDRALIGAINRKGVGGVPPKDREGIGLPAPPAPQYRAILKTVFDQHDAAQHPKKTKSPPHAPAADHSGKNSRFDHFVAAQLTWDRAMAEAISRARHGAAKPLVIAIAGRGHLEYGYGIAHQLKALGVADVATLIPWDPNRPCAALKSHDRAIADAVFGLPSHPEDPHPDKPKLGVLIAPAPKGAPAGVKVEDVVAGSVGAVGGIHKGDIIVAAAGRPTKDVETLIATIRAQAPGTWLPLKVFRAGATMTIIAKFPAHPGGTADTPKPTGR</sequence>
<dbReference type="SMART" id="SM00228">
    <property type="entry name" value="PDZ"/>
    <property type="match status" value="1"/>
</dbReference>
<dbReference type="InterPro" id="IPR001478">
    <property type="entry name" value="PDZ"/>
</dbReference>
<dbReference type="InterPro" id="IPR036034">
    <property type="entry name" value="PDZ_sf"/>
</dbReference>
<evidence type="ECO:0000313" key="4">
    <source>
        <dbReference type="Proteomes" id="UP000295304"/>
    </source>
</evidence>
<dbReference type="RefSeq" id="WP_132938964.1">
    <property type="nucleotide sequence ID" value="NZ_CP119676.1"/>
</dbReference>
<proteinExistence type="predicted"/>
<organism evidence="3 4">
    <name type="scientific">Varunaivibrio sulfuroxidans</name>
    <dbReference type="NCBI Taxonomy" id="1773489"/>
    <lineage>
        <taxon>Bacteria</taxon>
        <taxon>Pseudomonadati</taxon>
        <taxon>Pseudomonadota</taxon>
        <taxon>Alphaproteobacteria</taxon>
        <taxon>Rhodospirillales</taxon>
        <taxon>Magnetovibrionaceae</taxon>
        <taxon>Varunaivibrio</taxon>
    </lineage>
</organism>
<reference evidence="3 4" key="1">
    <citation type="submission" date="2019-03" db="EMBL/GenBank/DDBJ databases">
        <title>Genomic Encyclopedia of Type Strains, Phase IV (KMG-IV): sequencing the most valuable type-strain genomes for metagenomic binning, comparative biology and taxonomic classification.</title>
        <authorList>
            <person name="Goeker M."/>
        </authorList>
    </citation>
    <scope>NUCLEOTIDE SEQUENCE [LARGE SCALE GENOMIC DNA]</scope>
    <source>
        <strain evidence="3 4">DSM 101688</strain>
    </source>
</reference>
<dbReference type="Pfam" id="PF04187">
    <property type="entry name" value="Cofac_haem_bdg"/>
    <property type="match status" value="1"/>
</dbReference>